<dbReference type="AlphaFoldDB" id="A0AA40A572"/>
<protein>
    <submittedName>
        <fullName evidence="1">Uncharacterized protein</fullName>
    </submittedName>
</protein>
<dbReference type="Proteomes" id="UP001172101">
    <property type="component" value="Unassembled WGS sequence"/>
</dbReference>
<dbReference type="EMBL" id="JAUIRO010000006">
    <property type="protein sequence ID" value="KAK0709524.1"/>
    <property type="molecule type" value="Genomic_DNA"/>
</dbReference>
<comment type="caution">
    <text evidence="1">The sequence shown here is derived from an EMBL/GenBank/DDBJ whole genome shotgun (WGS) entry which is preliminary data.</text>
</comment>
<evidence type="ECO:0000313" key="2">
    <source>
        <dbReference type="Proteomes" id="UP001172101"/>
    </source>
</evidence>
<keyword evidence="2" id="KW-1185">Reference proteome</keyword>
<proteinExistence type="predicted"/>
<evidence type="ECO:0000313" key="1">
    <source>
        <dbReference type="EMBL" id="KAK0709524.1"/>
    </source>
</evidence>
<name>A0AA40A572_9PEZI</name>
<sequence>MPKMTTPINGRLVKTTLINGGQTNVDSRIDKLNQRSISLRDWEDELDQKQQGLNRQANILRVWETDLSAQSEAFSLRLAEPTAVRMPLLSLTTIQTVVSIQPVDGVVLLTGLSITFTVSSRTLARQGFLRQQKVFHVVEKVASSPVNNTADSRISRQVGDCFS</sequence>
<dbReference type="RefSeq" id="XP_060292828.1">
    <property type="nucleotide sequence ID" value="XM_060447151.1"/>
</dbReference>
<dbReference type="GeneID" id="85330421"/>
<reference evidence="1" key="1">
    <citation type="submission" date="2023-06" db="EMBL/GenBank/DDBJ databases">
        <title>Genome-scale phylogeny and comparative genomics of the fungal order Sordariales.</title>
        <authorList>
            <consortium name="Lawrence Berkeley National Laboratory"/>
            <person name="Hensen N."/>
            <person name="Bonometti L."/>
            <person name="Westerberg I."/>
            <person name="Brannstrom I.O."/>
            <person name="Guillou S."/>
            <person name="Cros-Aarteil S."/>
            <person name="Calhoun S."/>
            <person name="Haridas S."/>
            <person name="Kuo A."/>
            <person name="Mondo S."/>
            <person name="Pangilinan J."/>
            <person name="Riley R."/>
            <person name="LaButti K."/>
            <person name="Andreopoulos B."/>
            <person name="Lipzen A."/>
            <person name="Chen C."/>
            <person name="Yanf M."/>
            <person name="Daum C."/>
            <person name="Ng V."/>
            <person name="Clum A."/>
            <person name="Steindorff A."/>
            <person name="Ohm R."/>
            <person name="Martin F."/>
            <person name="Silar P."/>
            <person name="Natvig D."/>
            <person name="Lalanne C."/>
            <person name="Gautier V."/>
            <person name="Ament-velasquez S.L."/>
            <person name="Kruys A."/>
            <person name="Hutchinson M.I."/>
            <person name="Powell A.J."/>
            <person name="Barry K."/>
            <person name="Miller A.N."/>
            <person name="Grigoriev I.V."/>
            <person name="Debuchy R."/>
            <person name="Gladieux P."/>
            <person name="Thoren M.H."/>
            <person name="Johannesson H."/>
        </authorList>
    </citation>
    <scope>NUCLEOTIDE SEQUENCE</scope>
    <source>
        <strain evidence="1">SMH2392-1A</strain>
    </source>
</reference>
<accession>A0AA40A572</accession>
<organism evidence="1 2">
    <name type="scientific">Lasiosphaeria miniovina</name>
    <dbReference type="NCBI Taxonomy" id="1954250"/>
    <lineage>
        <taxon>Eukaryota</taxon>
        <taxon>Fungi</taxon>
        <taxon>Dikarya</taxon>
        <taxon>Ascomycota</taxon>
        <taxon>Pezizomycotina</taxon>
        <taxon>Sordariomycetes</taxon>
        <taxon>Sordariomycetidae</taxon>
        <taxon>Sordariales</taxon>
        <taxon>Lasiosphaeriaceae</taxon>
        <taxon>Lasiosphaeria</taxon>
    </lineage>
</organism>
<gene>
    <name evidence="1" type="ORF">B0T26DRAFT_805214</name>
</gene>